<sequence>MLSWIKTPSFLERYKNPSDYSLISSITYYSPRATEKNKIGWMILTGMVRLATSGMLSMFQKVDRWRYHRSYFVVPTKNRALYLKRKD</sequence>
<dbReference type="RefSeq" id="WP_265763873.1">
    <property type="nucleotide sequence ID" value="NZ_JAGGJA010000001.1"/>
</dbReference>
<accession>A0ABT3PH07</accession>
<keyword evidence="2" id="KW-1185">Reference proteome</keyword>
<dbReference type="Proteomes" id="UP001207918">
    <property type="component" value="Unassembled WGS sequence"/>
</dbReference>
<evidence type="ECO:0000313" key="1">
    <source>
        <dbReference type="EMBL" id="MCW9705211.1"/>
    </source>
</evidence>
<dbReference type="EMBL" id="JAGGJA010000001">
    <property type="protein sequence ID" value="MCW9705211.1"/>
    <property type="molecule type" value="Genomic_DNA"/>
</dbReference>
<name>A0ABT3PH07_9BACT</name>
<gene>
    <name evidence="1" type="ORF">J6I44_00025</name>
</gene>
<evidence type="ECO:0000313" key="2">
    <source>
        <dbReference type="Proteomes" id="UP001207918"/>
    </source>
</evidence>
<proteinExistence type="predicted"/>
<comment type="caution">
    <text evidence="1">The sequence shown here is derived from an EMBL/GenBank/DDBJ whole genome shotgun (WGS) entry which is preliminary data.</text>
</comment>
<organism evidence="1 2">
    <name type="scientific">Fodinibius salsisoli</name>
    <dbReference type="NCBI Taxonomy" id="2820877"/>
    <lineage>
        <taxon>Bacteria</taxon>
        <taxon>Pseudomonadati</taxon>
        <taxon>Balneolota</taxon>
        <taxon>Balneolia</taxon>
        <taxon>Balneolales</taxon>
        <taxon>Balneolaceae</taxon>
        <taxon>Fodinibius</taxon>
    </lineage>
</organism>
<reference evidence="1 2" key="1">
    <citation type="submission" date="2021-03" db="EMBL/GenBank/DDBJ databases">
        <title>Aliifodinibius sp. nov., a new bacterium isolated from saline soil.</title>
        <authorList>
            <person name="Galisteo C."/>
            <person name="De La Haba R."/>
            <person name="Sanchez-Porro C."/>
            <person name="Ventosa A."/>
        </authorList>
    </citation>
    <scope>NUCLEOTIDE SEQUENCE [LARGE SCALE GENOMIC DNA]</scope>
    <source>
        <strain evidence="1 2">1BSP15-2V2</strain>
    </source>
</reference>
<protein>
    <submittedName>
        <fullName evidence="1">Uncharacterized protein</fullName>
    </submittedName>
</protein>